<dbReference type="InterPro" id="IPR036291">
    <property type="entry name" value="NAD(P)-bd_dom_sf"/>
</dbReference>
<protein>
    <recommendedName>
        <fullName evidence="3">Ketoreductase domain-containing protein</fullName>
    </recommendedName>
</protein>
<dbReference type="PROSITE" id="PS50890">
    <property type="entry name" value="PUA"/>
    <property type="match status" value="1"/>
</dbReference>
<name>A0A1U7DAA4_9RHOB</name>
<dbReference type="InterPro" id="IPR051687">
    <property type="entry name" value="Peroxisomal_Beta-Oxidation"/>
</dbReference>
<dbReference type="Pfam" id="PF00106">
    <property type="entry name" value="adh_short"/>
    <property type="match status" value="1"/>
</dbReference>
<accession>A0A1U7DAA4</accession>
<proteinExistence type="inferred from homology"/>
<dbReference type="AlphaFoldDB" id="A0A1U7DAA4"/>
<reference evidence="4 5" key="1">
    <citation type="submission" date="2016-03" db="EMBL/GenBank/DDBJ databases">
        <title>Deep-sea bacteria in the southern Pacific.</title>
        <authorList>
            <person name="Tang K."/>
        </authorList>
    </citation>
    <scope>NUCLEOTIDE SEQUENCE [LARGE SCALE GENOMIC DNA]</scope>
    <source>
        <strain evidence="4 5">JLT2016</strain>
    </source>
</reference>
<dbReference type="FunFam" id="3.40.50.720:FF:000084">
    <property type="entry name" value="Short-chain dehydrogenase reductase"/>
    <property type="match status" value="1"/>
</dbReference>
<dbReference type="PANTHER" id="PTHR45024">
    <property type="entry name" value="DEHYDROGENASES, SHORT CHAIN"/>
    <property type="match status" value="1"/>
</dbReference>
<evidence type="ECO:0000313" key="5">
    <source>
        <dbReference type="Proteomes" id="UP000186559"/>
    </source>
</evidence>
<dbReference type="RefSeq" id="WP_076624681.1">
    <property type="nucleotide sequence ID" value="NZ_BMEW01000001.1"/>
</dbReference>
<gene>
    <name evidence="4" type="ORF">Ga0080559_TMP4189</name>
</gene>
<dbReference type="KEGG" id="tpro:Ga0080559_TMP4189"/>
<dbReference type="SUPFAM" id="SSF51735">
    <property type="entry name" value="NAD(P)-binding Rossmann-fold domains"/>
    <property type="match status" value="1"/>
</dbReference>
<dbReference type="Proteomes" id="UP000186559">
    <property type="component" value="Chromosome"/>
</dbReference>
<dbReference type="SMART" id="SM00822">
    <property type="entry name" value="PKS_KR"/>
    <property type="match status" value="1"/>
</dbReference>
<dbReference type="InterPro" id="IPR002347">
    <property type="entry name" value="SDR_fam"/>
</dbReference>
<comment type="similarity">
    <text evidence="1 2">Belongs to the short-chain dehydrogenases/reductases (SDR) family.</text>
</comment>
<dbReference type="PRINTS" id="PR00080">
    <property type="entry name" value="SDRFAMILY"/>
</dbReference>
<dbReference type="InterPro" id="IPR057326">
    <property type="entry name" value="KR_dom"/>
</dbReference>
<evidence type="ECO:0000256" key="2">
    <source>
        <dbReference type="RuleBase" id="RU000363"/>
    </source>
</evidence>
<dbReference type="STRING" id="1229727.Ga0080559_TMP4189"/>
<dbReference type="OrthoDB" id="9804774at2"/>
<dbReference type="PROSITE" id="PS00061">
    <property type="entry name" value="ADH_SHORT"/>
    <property type="match status" value="1"/>
</dbReference>
<dbReference type="EMBL" id="CP014796">
    <property type="protein sequence ID" value="APX24985.1"/>
    <property type="molecule type" value="Genomic_DNA"/>
</dbReference>
<feature type="domain" description="Ketoreductase" evidence="3">
    <location>
        <begin position="5"/>
        <end position="201"/>
    </location>
</feature>
<evidence type="ECO:0000313" key="4">
    <source>
        <dbReference type="EMBL" id="APX24985.1"/>
    </source>
</evidence>
<keyword evidence="5" id="KW-1185">Reference proteome</keyword>
<dbReference type="InterPro" id="IPR020904">
    <property type="entry name" value="Sc_DH/Rdtase_CS"/>
</dbReference>
<evidence type="ECO:0000259" key="3">
    <source>
        <dbReference type="SMART" id="SM00822"/>
    </source>
</evidence>
<sequence length="301" mass="31950">MLEGKVAIVTGAGSGIGKALALALARAGAGVVVNDIGVSLSGEGGSASPAEETRDEIRAFGGKATISTDSVSDWDAAQNMVATAQKDLGGLDIVVNNAGILRDAMFHKMEPEQWLSVLNVHLNGTFFVSRAAAPVFRAQESGAYVNMTSASGLVGNIGQANYSAAKLGIVALTKSIALDMARYNVRANCICPFAWGRMTGNIPTETPDQKARVEKLKQMTPEKNTPLAVYLASDAAKDVTGQVFAVRKNEILLMSQSRPVRSVQRDDGWTPEQIRDHAAPALKPSFFGLDRSQDVFSWDPV</sequence>
<organism evidence="4 5">
    <name type="scientific">Salipiger profundus</name>
    <dbReference type="NCBI Taxonomy" id="1229727"/>
    <lineage>
        <taxon>Bacteria</taxon>
        <taxon>Pseudomonadati</taxon>
        <taxon>Pseudomonadota</taxon>
        <taxon>Alphaproteobacteria</taxon>
        <taxon>Rhodobacterales</taxon>
        <taxon>Roseobacteraceae</taxon>
        <taxon>Salipiger</taxon>
    </lineage>
</organism>
<dbReference type="Gene3D" id="3.40.50.720">
    <property type="entry name" value="NAD(P)-binding Rossmann-like Domain"/>
    <property type="match status" value="1"/>
</dbReference>
<evidence type="ECO:0000256" key="1">
    <source>
        <dbReference type="ARBA" id="ARBA00006484"/>
    </source>
</evidence>
<dbReference type="PRINTS" id="PR00081">
    <property type="entry name" value="GDHRDH"/>
</dbReference>
<dbReference type="PANTHER" id="PTHR45024:SF3">
    <property type="entry name" value="BLL2957 PROTEIN"/>
    <property type="match status" value="1"/>
</dbReference>